<dbReference type="Proteomes" id="UP000198724">
    <property type="component" value="Unassembled WGS sequence"/>
</dbReference>
<evidence type="ECO:0000313" key="2">
    <source>
        <dbReference type="EMBL" id="SFG66792.1"/>
    </source>
</evidence>
<dbReference type="Pfam" id="PF05013">
    <property type="entry name" value="FGase"/>
    <property type="match status" value="1"/>
</dbReference>
<dbReference type="SUPFAM" id="SSF53187">
    <property type="entry name" value="Zn-dependent exopeptidases"/>
    <property type="match status" value="1"/>
</dbReference>
<keyword evidence="2" id="KW-0378">Hydrolase</keyword>
<protein>
    <submittedName>
        <fullName evidence="2">N-formylglutamate amidohydrolase</fullName>
    </submittedName>
</protein>
<evidence type="ECO:0000256" key="1">
    <source>
        <dbReference type="SAM" id="MobiDB-lite"/>
    </source>
</evidence>
<dbReference type="InterPro" id="IPR007709">
    <property type="entry name" value="N-FG_amidohydro"/>
</dbReference>
<dbReference type="EMBL" id="FOOT01000003">
    <property type="protein sequence ID" value="SFG66792.1"/>
    <property type="molecule type" value="Genomic_DNA"/>
</dbReference>
<feature type="region of interest" description="Disordered" evidence="1">
    <location>
        <begin position="178"/>
        <end position="200"/>
    </location>
</feature>
<sequence length="300" mass="34769">MCLTWTQKNAIKLNRATGSPHNLQPTERVKYAMTQTKVDTVYYSITRGDSPLVATAIHNGHEVRHNLRPLFNLTPAERLREEDPFTGEWVDITDNQIVGHYSRFELDLNRSPEKAIYRKPEDAWGLQVWKEALPEELAQESMMRYDKFYEDVKQMLGELLSEHGCLVIYDLHTYNHRREGPSGPAADPESNPEVNIGTGNMNREKWAPVVEALMHSLGNYNYRGRMLDVRENVKFEGGHFMRWIHDTFGDRVCVMSIEFKKFFMDEWTGEPDQAQVQEIRQALQQSTRPVLEALAQVCQV</sequence>
<gene>
    <name evidence="2" type="ORF">SAMN05421739_103222</name>
</gene>
<organism evidence="2 3">
    <name type="scientific">Pontibacter chinhatensis</name>
    <dbReference type="NCBI Taxonomy" id="1436961"/>
    <lineage>
        <taxon>Bacteria</taxon>
        <taxon>Pseudomonadati</taxon>
        <taxon>Bacteroidota</taxon>
        <taxon>Cytophagia</taxon>
        <taxon>Cytophagales</taxon>
        <taxon>Hymenobacteraceae</taxon>
        <taxon>Pontibacter</taxon>
    </lineage>
</organism>
<keyword evidence="3" id="KW-1185">Reference proteome</keyword>
<name>A0A1I2TPC9_9BACT</name>
<dbReference type="Gene3D" id="3.40.630.40">
    <property type="entry name" value="Zn-dependent exopeptidases"/>
    <property type="match status" value="1"/>
</dbReference>
<dbReference type="AlphaFoldDB" id="A0A1I2TPC9"/>
<dbReference type="GO" id="GO:0016787">
    <property type="term" value="F:hydrolase activity"/>
    <property type="evidence" value="ECO:0007669"/>
    <property type="project" value="UniProtKB-KW"/>
</dbReference>
<evidence type="ECO:0000313" key="3">
    <source>
        <dbReference type="Proteomes" id="UP000198724"/>
    </source>
</evidence>
<dbReference type="STRING" id="1436961.SAMN05421739_103222"/>
<reference evidence="3" key="1">
    <citation type="submission" date="2016-10" db="EMBL/GenBank/DDBJ databases">
        <authorList>
            <person name="Varghese N."/>
            <person name="Submissions S."/>
        </authorList>
    </citation>
    <scope>NUCLEOTIDE SEQUENCE [LARGE SCALE GENOMIC DNA]</scope>
    <source>
        <strain evidence="3">LP51</strain>
    </source>
</reference>
<accession>A0A1I2TPC9</accession>
<proteinExistence type="predicted"/>